<feature type="chain" id="PRO_5035240593" evidence="1">
    <location>
        <begin position="38"/>
        <end position="145"/>
    </location>
</feature>
<dbReference type="AlphaFoldDB" id="A0A8J3KQD1"/>
<evidence type="ECO:0000256" key="1">
    <source>
        <dbReference type="SAM" id="SignalP"/>
    </source>
</evidence>
<keyword evidence="1" id="KW-0732">Signal</keyword>
<reference evidence="2 3" key="1">
    <citation type="submission" date="2021-01" db="EMBL/GenBank/DDBJ databases">
        <title>Whole genome shotgun sequence of Catellatospora coxensis NBRC 107359.</title>
        <authorList>
            <person name="Komaki H."/>
            <person name="Tamura T."/>
        </authorList>
    </citation>
    <scope>NUCLEOTIDE SEQUENCE [LARGE SCALE GENOMIC DNA]</scope>
    <source>
        <strain evidence="2 3">NBRC 107359</strain>
    </source>
</reference>
<comment type="caution">
    <text evidence="2">The sequence shown here is derived from an EMBL/GenBank/DDBJ whole genome shotgun (WGS) entry which is preliminary data.</text>
</comment>
<dbReference type="Proteomes" id="UP000630887">
    <property type="component" value="Unassembled WGS sequence"/>
</dbReference>
<evidence type="ECO:0000313" key="3">
    <source>
        <dbReference type="Proteomes" id="UP000630887"/>
    </source>
</evidence>
<organism evidence="2 3">
    <name type="scientific">Catellatospora coxensis</name>
    <dbReference type="NCBI Taxonomy" id="310354"/>
    <lineage>
        <taxon>Bacteria</taxon>
        <taxon>Bacillati</taxon>
        <taxon>Actinomycetota</taxon>
        <taxon>Actinomycetes</taxon>
        <taxon>Micromonosporales</taxon>
        <taxon>Micromonosporaceae</taxon>
        <taxon>Catellatospora</taxon>
    </lineage>
</organism>
<name>A0A8J3KQD1_9ACTN</name>
<accession>A0A8J3KQD1</accession>
<protein>
    <submittedName>
        <fullName evidence="2">Uncharacterized protein</fullName>
    </submittedName>
</protein>
<dbReference type="EMBL" id="BONI01000026">
    <property type="protein sequence ID" value="GIG06683.1"/>
    <property type="molecule type" value="Genomic_DNA"/>
</dbReference>
<sequence length="145" mass="14628">MCLRIGRIVDHDMKPRAVFGVIALSAMPLLLATPAQAAEPGPREGLGGLDIVSDLLKPGGDDDSKVANGGPVGPGLSELVAIAEGILTKYGITKSFADIQDLDAGILAIASGVLNINGKDGIIAAPGKLLGNSPPKTSNPDPASR</sequence>
<keyword evidence="3" id="KW-1185">Reference proteome</keyword>
<feature type="signal peptide" evidence="1">
    <location>
        <begin position="1"/>
        <end position="37"/>
    </location>
</feature>
<evidence type="ECO:0000313" key="2">
    <source>
        <dbReference type="EMBL" id="GIG06683.1"/>
    </source>
</evidence>
<gene>
    <name evidence="2" type="ORF">Cco03nite_33830</name>
</gene>
<proteinExistence type="predicted"/>